<dbReference type="OrthoDB" id="1117670at2"/>
<organism evidence="1 2">
    <name type="scientific">Emticicia agri</name>
    <dbReference type="NCBI Taxonomy" id="2492393"/>
    <lineage>
        <taxon>Bacteria</taxon>
        <taxon>Pseudomonadati</taxon>
        <taxon>Bacteroidota</taxon>
        <taxon>Cytophagia</taxon>
        <taxon>Cytophagales</taxon>
        <taxon>Leadbetterellaceae</taxon>
        <taxon>Emticicia</taxon>
    </lineage>
</organism>
<gene>
    <name evidence="1" type="ORF">EWM59_08865</name>
</gene>
<name>A0A4Q5M1C6_9BACT</name>
<sequence length="300" mass="33341">MKNIFLSILITFVSVSLFSCEDVVDIDVQEGVSQLTVDALINNKAQAQTIKLSLSQAYFDNSPVKPALGATVTVFDEDSVAHDFIDVKNDGNYVYDGQAKPLDKLGKQYVLYIKYQGEEYVSLSKLNRVPKIDSINYAVERFPIKPDNGPQEGFMPQFYAHDFEGEGDCYWIKAAKNHKYFNKSNQISVAYDAGFSPGSKSDGLLFILPIRMSLGGELYSDKDTLTVDLYSITKEQFYYLQIVQQVSNNGGLFATPLSNIPTNILNYNSQSTKKAIGFFGIMAVSSAETVIDKAKAKPKE</sequence>
<keyword evidence="2" id="KW-1185">Reference proteome</keyword>
<dbReference type="RefSeq" id="WP_130020605.1">
    <property type="nucleotide sequence ID" value="NZ_SEWF01000010.1"/>
</dbReference>
<evidence type="ECO:0000313" key="2">
    <source>
        <dbReference type="Proteomes" id="UP000293162"/>
    </source>
</evidence>
<dbReference type="AlphaFoldDB" id="A0A4Q5M1C6"/>
<dbReference type="Proteomes" id="UP000293162">
    <property type="component" value="Unassembled WGS sequence"/>
</dbReference>
<dbReference type="EMBL" id="SEWF01000010">
    <property type="protein sequence ID" value="RYU95998.1"/>
    <property type="molecule type" value="Genomic_DNA"/>
</dbReference>
<protein>
    <submittedName>
        <fullName evidence="1">DUF4249 domain-containing protein</fullName>
    </submittedName>
</protein>
<comment type="caution">
    <text evidence="1">The sequence shown here is derived from an EMBL/GenBank/DDBJ whole genome shotgun (WGS) entry which is preliminary data.</text>
</comment>
<proteinExistence type="predicted"/>
<dbReference type="PROSITE" id="PS51257">
    <property type="entry name" value="PROKAR_LIPOPROTEIN"/>
    <property type="match status" value="1"/>
</dbReference>
<accession>A0A4Q5M1C6</accession>
<dbReference type="Pfam" id="PF14054">
    <property type="entry name" value="DUF4249"/>
    <property type="match status" value="1"/>
</dbReference>
<evidence type="ECO:0000313" key="1">
    <source>
        <dbReference type="EMBL" id="RYU95998.1"/>
    </source>
</evidence>
<dbReference type="InterPro" id="IPR025345">
    <property type="entry name" value="DUF4249"/>
</dbReference>
<reference evidence="1 2" key="1">
    <citation type="submission" date="2019-02" db="EMBL/GenBank/DDBJ databases">
        <title>Bacterial novel species Emticicia sp. 17J42-9 isolated from soil.</title>
        <authorList>
            <person name="Jung H.-Y."/>
        </authorList>
    </citation>
    <scope>NUCLEOTIDE SEQUENCE [LARGE SCALE GENOMIC DNA]</scope>
    <source>
        <strain evidence="1 2">17J42-9</strain>
    </source>
</reference>